<dbReference type="InterPro" id="IPR029058">
    <property type="entry name" value="AB_hydrolase_fold"/>
</dbReference>
<accession>A0A0D2JU16</accession>
<feature type="domain" description="AB hydrolase-1" evidence="1">
    <location>
        <begin position="61"/>
        <end position="204"/>
    </location>
</feature>
<evidence type="ECO:0000259" key="1">
    <source>
        <dbReference type="Pfam" id="PF12697"/>
    </source>
</evidence>
<dbReference type="GeneID" id="27716027"/>
<name>A0A0D2JU16_9EURO</name>
<protein>
    <recommendedName>
        <fullName evidence="1">AB hydrolase-1 domain-containing protein</fullName>
    </recommendedName>
</protein>
<dbReference type="Proteomes" id="UP000053411">
    <property type="component" value="Unassembled WGS sequence"/>
</dbReference>
<dbReference type="OrthoDB" id="294702at2759"/>
<proteinExistence type="predicted"/>
<dbReference type="Gene3D" id="3.40.50.1820">
    <property type="entry name" value="alpha/beta hydrolase"/>
    <property type="match status" value="1"/>
</dbReference>
<dbReference type="Pfam" id="PF12697">
    <property type="entry name" value="Abhydrolase_6"/>
    <property type="match status" value="1"/>
</dbReference>
<organism evidence="2 3">
    <name type="scientific">Fonsecaea multimorphosa CBS 102226</name>
    <dbReference type="NCBI Taxonomy" id="1442371"/>
    <lineage>
        <taxon>Eukaryota</taxon>
        <taxon>Fungi</taxon>
        <taxon>Dikarya</taxon>
        <taxon>Ascomycota</taxon>
        <taxon>Pezizomycotina</taxon>
        <taxon>Eurotiomycetes</taxon>
        <taxon>Chaetothyriomycetidae</taxon>
        <taxon>Chaetothyriales</taxon>
        <taxon>Herpotrichiellaceae</taxon>
        <taxon>Fonsecaea</taxon>
    </lineage>
</organism>
<evidence type="ECO:0000313" key="2">
    <source>
        <dbReference type="EMBL" id="KIX93944.1"/>
    </source>
</evidence>
<dbReference type="AlphaFoldDB" id="A0A0D2JU16"/>
<dbReference type="VEuPathDB" id="FungiDB:Z520_10281"/>
<reference evidence="2 3" key="1">
    <citation type="submission" date="2015-01" db="EMBL/GenBank/DDBJ databases">
        <title>The Genome Sequence of Fonsecaea multimorphosa CBS 102226.</title>
        <authorList>
            <consortium name="The Broad Institute Genomics Platform"/>
            <person name="Cuomo C."/>
            <person name="de Hoog S."/>
            <person name="Gorbushina A."/>
            <person name="Stielow B."/>
            <person name="Teixiera M."/>
            <person name="Abouelleil A."/>
            <person name="Chapman S.B."/>
            <person name="Priest M."/>
            <person name="Young S.K."/>
            <person name="Wortman J."/>
            <person name="Nusbaum C."/>
            <person name="Birren B."/>
        </authorList>
    </citation>
    <scope>NUCLEOTIDE SEQUENCE [LARGE SCALE GENOMIC DNA]</scope>
    <source>
        <strain evidence="2 3">CBS 102226</strain>
    </source>
</reference>
<gene>
    <name evidence="2" type="ORF">Z520_10281</name>
</gene>
<dbReference type="STRING" id="1442371.A0A0D2JU16"/>
<dbReference type="InterPro" id="IPR000073">
    <property type="entry name" value="AB_hydrolase_1"/>
</dbReference>
<evidence type="ECO:0000313" key="3">
    <source>
        <dbReference type="Proteomes" id="UP000053411"/>
    </source>
</evidence>
<keyword evidence="3" id="KW-1185">Reference proteome</keyword>
<dbReference type="SUPFAM" id="SSF53474">
    <property type="entry name" value="alpha/beta-Hydrolases"/>
    <property type="match status" value="1"/>
</dbReference>
<dbReference type="RefSeq" id="XP_016628067.1">
    <property type="nucleotide sequence ID" value="XM_016780774.1"/>
</dbReference>
<dbReference type="EMBL" id="KN848090">
    <property type="protein sequence ID" value="KIX93944.1"/>
    <property type="molecule type" value="Genomic_DNA"/>
</dbReference>
<sequence>MTIRKHNPWEEDAPVSALVSLPARDLSLFARASGPARRPGDPVAILFTGAGGALAAYVKVEQHLCTFVRTLFYDRAGYDLSTLPSNVESLTAQDGAIDLDALLSKIDVGPPYLLIGHSFGGIPLREFLHHQLVKHRPAKTTDIISGVVLYDTVSELAWALFPRMPSADLLAVSQDVDWEELTNFKTESGMTDEEWNAAIEASLRTIKGARREDTHGSARALAKKQQLEKHTYHGGILAVIRCNMAGDYQKMYDEGVRLGGGTQKEREGAKQFIEEWKMYSYQMVKAQVDLVGSSDQGSILFRELMDWGHDSLMRKPELVGDAVRWVLAALEEKGMATVDAVARGSRS</sequence>